<accession>A0AA41VEW6</accession>
<feature type="transmembrane region" description="Helical" evidence="1">
    <location>
        <begin position="57"/>
        <end position="80"/>
    </location>
</feature>
<evidence type="ECO:0000313" key="3">
    <source>
        <dbReference type="Proteomes" id="UP001177140"/>
    </source>
</evidence>
<evidence type="ECO:0008006" key="4">
    <source>
        <dbReference type="Google" id="ProtNLM"/>
    </source>
</evidence>
<organism evidence="2 3">
    <name type="scientific">Papaver nudicaule</name>
    <name type="common">Iceland poppy</name>
    <dbReference type="NCBI Taxonomy" id="74823"/>
    <lineage>
        <taxon>Eukaryota</taxon>
        <taxon>Viridiplantae</taxon>
        <taxon>Streptophyta</taxon>
        <taxon>Embryophyta</taxon>
        <taxon>Tracheophyta</taxon>
        <taxon>Spermatophyta</taxon>
        <taxon>Magnoliopsida</taxon>
        <taxon>Ranunculales</taxon>
        <taxon>Papaveraceae</taxon>
        <taxon>Papaveroideae</taxon>
        <taxon>Papaver</taxon>
    </lineage>
</organism>
<reference evidence="2" key="1">
    <citation type="submission" date="2022-03" db="EMBL/GenBank/DDBJ databases">
        <title>A functionally conserved STORR gene fusion in Papaver species that diverged 16.8 million years ago.</title>
        <authorList>
            <person name="Catania T."/>
        </authorList>
    </citation>
    <scope>NUCLEOTIDE SEQUENCE</scope>
    <source>
        <strain evidence="2">S-191538</strain>
    </source>
</reference>
<keyword evidence="1" id="KW-0472">Membrane</keyword>
<proteinExistence type="predicted"/>
<feature type="transmembrane region" description="Helical" evidence="1">
    <location>
        <begin position="7"/>
        <end position="25"/>
    </location>
</feature>
<keyword evidence="1" id="KW-1133">Transmembrane helix</keyword>
<gene>
    <name evidence="2" type="ORF">MKW94_003457</name>
</gene>
<comment type="caution">
    <text evidence="2">The sequence shown here is derived from an EMBL/GenBank/DDBJ whole genome shotgun (WGS) entry which is preliminary data.</text>
</comment>
<evidence type="ECO:0000313" key="2">
    <source>
        <dbReference type="EMBL" id="MCL7040010.1"/>
    </source>
</evidence>
<protein>
    <recommendedName>
        <fullName evidence="4">Protein transport protein Sec61 subunit beta</fullName>
    </recommendedName>
</protein>
<dbReference type="EMBL" id="JAJJMA010207412">
    <property type="protein sequence ID" value="MCL7040010.1"/>
    <property type="molecule type" value="Genomic_DNA"/>
</dbReference>
<name>A0AA41VEW6_PAPNU</name>
<dbReference type="Proteomes" id="UP001177140">
    <property type="component" value="Unassembled WGS sequence"/>
</dbReference>
<sequence>MYKEKVIFFSFFSVNLDVWVTWVFARSTAAAAGLRRRRKKSGAGATGGTGNSTSPNIALVISIGFIAFVVVLHVVGKLYLVPREAGRS</sequence>
<keyword evidence="3" id="KW-1185">Reference proteome</keyword>
<keyword evidence="1" id="KW-0812">Transmembrane</keyword>
<dbReference type="AlphaFoldDB" id="A0AA41VEW6"/>
<evidence type="ECO:0000256" key="1">
    <source>
        <dbReference type="SAM" id="Phobius"/>
    </source>
</evidence>